<dbReference type="InterPro" id="IPR050250">
    <property type="entry name" value="Macrolide_Exporter_MacB"/>
</dbReference>
<evidence type="ECO:0000259" key="8">
    <source>
        <dbReference type="Pfam" id="PF02687"/>
    </source>
</evidence>
<gene>
    <name evidence="10" type="ORF">MOP44_01390</name>
</gene>
<dbReference type="InterPro" id="IPR003838">
    <property type="entry name" value="ABC3_permease_C"/>
</dbReference>
<keyword evidence="11" id="KW-1185">Reference proteome</keyword>
<feature type="domain" description="MacB-like periplasmic core" evidence="9">
    <location>
        <begin position="84"/>
        <end position="319"/>
    </location>
</feature>
<dbReference type="EMBL" id="CP093313">
    <property type="protein sequence ID" value="UWZ84600.1"/>
    <property type="molecule type" value="Genomic_DNA"/>
</dbReference>
<dbReference type="NCBIfam" id="NF038403">
    <property type="entry name" value="perm_prefix_1"/>
    <property type="match status" value="1"/>
</dbReference>
<protein>
    <submittedName>
        <fullName evidence="10">ABC transporter permease</fullName>
    </submittedName>
</protein>
<keyword evidence="4 7" id="KW-1133">Transmembrane helix</keyword>
<feature type="domain" description="MacB-like periplasmic core" evidence="9">
    <location>
        <begin position="507"/>
        <end position="686"/>
    </location>
</feature>
<reference evidence="10" key="1">
    <citation type="submission" date="2021-04" db="EMBL/GenBank/DDBJ databases">
        <title>Phylogenetic analysis of Acidobacteriaceae.</title>
        <authorList>
            <person name="Qiu L."/>
            <person name="Zhang Q."/>
        </authorList>
    </citation>
    <scope>NUCLEOTIDE SEQUENCE</scope>
    <source>
        <strain evidence="10">DSM 25168</strain>
    </source>
</reference>
<feature type="transmembrane region" description="Helical" evidence="7">
    <location>
        <begin position="407"/>
        <end position="432"/>
    </location>
</feature>
<dbReference type="PANTHER" id="PTHR30572:SF4">
    <property type="entry name" value="ABC TRANSPORTER PERMEASE YTRF"/>
    <property type="match status" value="1"/>
</dbReference>
<dbReference type="InterPro" id="IPR017800">
    <property type="entry name" value="ADOP"/>
</dbReference>
<dbReference type="Pfam" id="PF12704">
    <property type="entry name" value="MacB_PCD"/>
    <property type="match status" value="2"/>
</dbReference>
<dbReference type="RefSeq" id="WP_260794106.1">
    <property type="nucleotide sequence ID" value="NZ_CP093313.1"/>
</dbReference>
<dbReference type="PANTHER" id="PTHR30572">
    <property type="entry name" value="MEMBRANE COMPONENT OF TRANSPORTER-RELATED"/>
    <property type="match status" value="1"/>
</dbReference>
<evidence type="ECO:0000256" key="6">
    <source>
        <dbReference type="ARBA" id="ARBA00038076"/>
    </source>
</evidence>
<evidence type="ECO:0000256" key="7">
    <source>
        <dbReference type="SAM" id="Phobius"/>
    </source>
</evidence>
<dbReference type="Proteomes" id="UP001059380">
    <property type="component" value="Chromosome"/>
</dbReference>
<sequence>MFKRKRSAKDFSEELQAHIELEAEELQREGLSEEEAHRQARLKFGSVRREQERFHMRGRWASLDHWLRDLKHALRSLVDSPGFTITAVVTLALGVGANSAVFSVMHAVLLRSLPVNDADRLVYLQTTHAPHGTGTVGAHDTFSYPVYAALRNQNGAMETVMAYVPLSASKVAVRIGTQPEEAEGDMVSGDFFSGLGVRLERGRGFTEDDEKDHAPFAVISDAYWTRRFARSPDVLGTTLYANGVGLTIVGVAARGFEGLEAGRSTDFWIPLQSRPELNAWGNPLDEGKVYITNPTWWCLRLIGRLRPAVTKAQALAQMQPVFQAAAYEGLGAPAAGENKPVLSLGDARGFPALGEQYGKPLRMLMGLVGLVLLIALTNVAMLLMARNTTRQREFSMKLALGAGRGDLLRQLLAESLLLVTAGGLLAWIFAIYATRALGAWAQIEASLAPDGAVLRFTVAVLAVAVVLFGAVPLRIAMSAGPSLAVKTSAAVSGADTGKTRMGRIVVVLQMTICVVLLVAAGLLIRTLRGLENTPLGFNTDGLAVFGVKPEIHSLEQGREFYRDLTVKLRQIPGVESVGLMMWRIGSWSSDNTEMRVNGKLPDVPNGGSRRVRINVVGPGFFGTLGVPLVEGRDFADSDTASSLHVGIINEEFARRFLPGQNPLGHVIETERRGFPLTIVGVVKDHKFRSIDEEPIPMAWYEYAQIPVIGRMDVELRVHGEPLAILPAARKVVQQMDPTLPLIQPMTQRAQYDLTISSQMLFARLAGFFGILAVALVAAGLYGTLAYRVSRRTAEIGIRMAMGARRGQVVWMILKDSLVLTAIGVAVGVPSAMLVGRALTSSLYGVTPLDGASYALAIGGVACVALAASAWPARRAANVEPLTALRTD</sequence>
<evidence type="ECO:0000256" key="2">
    <source>
        <dbReference type="ARBA" id="ARBA00022475"/>
    </source>
</evidence>
<keyword evidence="5 7" id="KW-0472">Membrane</keyword>
<feature type="transmembrane region" description="Helical" evidence="7">
    <location>
        <begin position="851"/>
        <end position="870"/>
    </location>
</feature>
<evidence type="ECO:0000259" key="9">
    <source>
        <dbReference type="Pfam" id="PF12704"/>
    </source>
</evidence>
<comment type="subcellular location">
    <subcellularLocation>
        <location evidence="1">Cell membrane</location>
        <topology evidence="1">Multi-pass membrane protein</topology>
    </subcellularLocation>
</comment>
<dbReference type="NCBIfam" id="TIGR03434">
    <property type="entry name" value="ADOP"/>
    <property type="match status" value="1"/>
</dbReference>
<dbReference type="KEGG" id="orp:MOP44_01390"/>
<feature type="transmembrane region" description="Helical" evidence="7">
    <location>
        <begin position="83"/>
        <end position="109"/>
    </location>
</feature>
<evidence type="ECO:0000313" key="10">
    <source>
        <dbReference type="EMBL" id="UWZ84600.1"/>
    </source>
</evidence>
<dbReference type="InterPro" id="IPR025857">
    <property type="entry name" value="MacB_PCD"/>
</dbReference>
<evidence type="ECO:0000256" key="4">
    <source>
        <dbReference type="ARBA" id="ARBA00022989"/>
    </source>
</evidence>
<name>A0A9J7BPG2_9BACT</name>
<evidence type="ECO:0000256" key="3">
    <source>
        <dbReference type="ARBA" id="ARBA00022692"/>
    </source>
</evidence>
<evidence type="ECO:0000313" key="11">
    <source>
        <dbReference type="Proteomes" id="UP001059380"/>
    </source>
</evidence>
<proteinExistence type="inferred from homology"/>
<accession>A0A9J7BPG2</accession>
<feature type="domain" description="ABC3 transporter permease C-terminal" evidence="8">
    <location>
        <begin position="367"/>
        <end position="479"/>
    </location>
</feature>
<organism evidence="10 11">
    <name type="scientific">Occallatibacter riparius</name>
    <dbReference type="NCBI Taxonomy" id="1002689"/>
    <lineage>
        <taxon>Bacteria</taxon>
        <taxon>Pseudomonadati</taxon>
        <taxon>Acidobacteriota</taxon>
        <taxon>Terriglobia</taxon>
        <taxon>Terriglobales</taxon>
        <taxon>Acidobacteriaceae</taxon>
        <taxon>Occallatibacter</taxon>
    </lineage>
</organism>
<feature type="transmembrane region" description="Helical" evidence="7">
    <location>
        <begin position="363"/>
        <end position="386"/>
    </location>
</feature>
<evidence type="ECO:0000256" key="1">
    <source>
        <dbReference type="ARBA" id="ARBA00004651"/>
    </source>
</evidence>
<comment type="similarity">
    <text evidence="6">Belongs to the ABC-4 integral membrane protein family.</text>
</comment>
<dbReference type="Pfam" id="PF02687">
    <property type="entry name" value="FtsX"/>
    <property type="match status" value="2"/>
</dbReference>
<evidence type="ECO:0000256" key="5">
    <source>
        <dbReference type="ARBA" id="ARBA00023136"/>
    </source>
</evidence>
<keyword evidence="2" id="KW-1003">Cell membrane</keyword>
<dbReference type="GO" id="GO:0005886">
    <property type="term" value="C:plasma membrane"/>
    <property type="evidence" value="ECO:0007669"/>
    <property type="project" value="UniProtKB-SubCell"/>
</dbReference>
<dbReference type="AlphaFoldDB" id="A0A9J7BPG2"/>
<dbReference type="GO" id="GO:0022857">
    <property type="term" value="F:transmembrane transporter activity"/>
    <property type="evidence" value="ECO:0007669"/>
    <property type="project" value="TreeGrafter"/>
</dbReference>
<keyword evidence="3 7" id="KW-0812">Transmembrane</keyword>
<feature type="transmembrane region" description="Helical" evidence="7">
    <location>
        <begin position="808"/>
        <end position="831"/>
    </location>
</feature>
<feature type="transmembrane region" description="Helical" evidence="7">
    <location>
        <begin position="452"/>
        <end position="473"/>
    </location>
</feature>
<dbReference type="InterPro" id="IPR047928">
    <property type="entry name" value="Perm_prefix_1"/>
</dbReference>
<feature type="transmembrane region" description="Helical" evidence="7">
    <location>
        <begin position="764"/>
        <end position="788"/>
    </location>
</feature>
<feature type="domain" description="ABC3 transporter permease C-terminal" evidence="8">
    <location>
        <begin position="767"/>
        <end position="880"/>
    </location>
</feature>
<feature type="transmembrane region" description="Helical" evidence="7">
    <location>
        <begin position="504"/>
        <end position="524"/>
    </location>
</feature>